<keyword evidence="8" id="KW-0732">Signal</keyword>
<accession>A0A6V7QKZ3</accession>
<feature type="region of interest" description="Disordered" evidence="7">
    <location>
        <begin position="776"/>
        <end position="795"/>
    </location>
</feature>
<dbReference type="PANTHER" id="PTHR12965:SF0">
    <property type="entry name" value="VACUOLAR PROTEIN SORTING-ASSOCIATED PROTEIN 54"/>
    <property type="match status" value="1"/>
</dbReference>
<feature type="region of interest" description="Disordered" evidence="7">
    <location>
        <begin position="146"/>
        <end position="172"/>
    </location>
</feature>
<feature type="chain" id="PRO_5028428711" description="Vacuolar protein sorting-associated protein 54 C-terminal domain-containing protein" evidence="8">
    <location>
        <begin position="26"/>
        <end position="1034"/>
    </location>
</feature>
<comment type="subcellular location">
    <subcellularLocation>
        <location evidence="1">Golgi apparatus</location>
        <location evidence="1">trans-Golgi network</location>
    </subcellularLocation>
</comment>
<dbReference type="EMBL" id="LR862137">
    <property type="protein sequence ID" value="CAD1843793.1"/>
    <property type="molecule type" value="Genomic_DNA"/>
</dbReference>
<feature type="domain" description="Vacuolar protein sorting-associated protein 54 C-terminal" evidence="9">
    <location>
        <begin position="816"/>
        <end position="934"/>
    </location>
</feature>
<evidence type="ECO:0000256" key="3">
    <source>
        <dbReference type="ARBA" id="ARBA00022448"/>
    </source>
</evidence>
<evidence type="ECO:0000256" key="5">
    <source>
        <dbReference type="ARBA" id="ARBA00023034"/>
    </source>
</evidence>
<dbReference type="PANTHER" id="PTHR12965">
    <property type="entry name" value="VACUOLAR PROTEIN SORTING 54"/>
    <property type="match status" value="1"/>
</dbReference>
<dbReference type="GO" id="GO:0042147">
    <property type="term" value="P:retrograde transport, endosome to Golgi"/>
    <property type="evidence" value="ECO:0007669"/>
    <property type="project" value="InterPro"/>
</dbReference>
<comment type="similarity">
    <text evidence="2">Belongs to the VPS54 family.</text>
</comment>
<evidence type="ECO:0000256" key="4">
    <source>
        <dbReference type="ARBA" id="ARBA00022927"/>
    </source>
</evidence>
<dbReference type="InterPro" id="IPR012501">
    <property type="entry name" value="Vps54_C"/>
</dbReference>
<keyword evidence="3" id="KW-0813">Transport</keyword>
<dbReference type="GO" id="GO:0006896">
    <property type="term" value="P:Golgi to vacuole transport"/>
    <property type="evidence" value="ECO:0007669"/>
    <property type="project" value="TreeGrafter"/>
</dbReference>
<keyword evidence="6" id="KW-0175">Coiled coil</keyword>
<keyword evidence="5" id="KW-0333">Golgi apparatus</keyword>
<proteinExistence type="inferred from homology"/>
<reference evidence="10" key="1">
    <citation type="submission" date="2020-07" db="EMBL/GenBank/DDBJ databases">
        <authorList>
            <person name="Lin J."/>
        </authorList>
    </citation>
    <scope>NUCLEOTIDE SEQUENCE</scope>
</reference>
<dbReference type="GO" id="GO:0019905">
    <property type="term" value="F:syntaxin binding"/>
    <property type="evidence" value="ECO:0007669"/>
    <property type="project" value="TreeGrafter"/>
</dbReference>
<feature type="compositionally biased region" description="Polar residues" evidence="7">
    <location>
        <begin position="778"/>
        <end position="787"/>
    </location>
</feature>
<evidence type="ECO:0000256" key="7">
    <source>
        <dbReference type="SAM" id="MobiDB-lite"/>
    </source>
</evidence>
<dbReference type="GO" id="GO:0015031">
    <property type="term" value="P:protein transport"/>
    <property type="evidence" value="ECO:0007669"/>
    <property type="project" value="UniProtKB-KW"/>
</dbReference>
<organism evidence="10">
    <name type="scientific">Ananas comosus var. bracteatus</name>
    <name type="common">red pineapple</name>
    <dbReference type="NCBI Taxonomy" id="296719"/>
    <lineage>
        <taxon>Eukaryota</taxon>
        <taxon>Viridiplantae</taxon>
        <taxon>Streptophyta</taxon>
        <taxon>Embryophyta</taxon>
        <taxon>Tracheophyta</taxon>
        <taxon>Spermatophyta</taxon>
        <taxon>Magnoliopsida</taxon>
        <taxon>Liliopsida</taxon>
        <taxon>Poales</taxon>
        <taxon>Bromeliaceae</taxon>
        <taxon>Bromelioideae</taxon>
        <taxon>Ananas</taxon>
    </lineage>
</organism>
<dbReference type="AlphaFoldDB" id="A0A6V7QKZ3"/>
<sequence length="1034" mass="112495">MRSPVSHVSLANIFLCIGWMGALRSDRYSNRDLLFAQTRVSPSSPAIPPCSSSPPLISAAAAAAAAAMDAMPSYLGRPTLRSTSSPSSSRSAAADSDSPSSLSSSYSFAAAASASAVSQSLASILNNPHAGRSDASWSLWWPSGGSAAGAGATDTPRRPPPPSPSPSSRETAAAAVAAAAAVSADGEVRGQGEALVACLREVPSLFFKEDFALEEGVTFQAACPFSPSPEENTALQERLTQYLDVVEMHLVREISLRSNSFFEAQGQLQGLNGQIVESCMRIRELKETIRILTGDLVGSARQVQELNATRANLVALQQKLTVILYVNQALSALKLLVAAADCAGALDVTDDLQHLLETDELAGLHCFRHLRDHLSASLDSVNSILSAEFLRAAIHDVRAVDSMILSILKRKPSSLLNGIEDEVKLDDDENSALRDRLLPLIICLLRTAKLPAVLRIYRDTLITDMKASIKATVAELLPVLVARPMEADLAAAERVVDSEAGGPSLASKLRNLSSESFVQLLAAIFKVVQAHLMRAAEVKKVIEWIMGNIDGYYSSDTSAVGSVVSESIQESGNHVVSHNSYPLARNSPRISIFQGRINDTSSPSASRNFRADVLRENTEAVFSACDAAHGRWAKLLGVRALLHPRLRLQEFLSIYNITQDFIAATEKIGGRLGYSIRGTLQSQSKAFVDFQHDARMTKIKAVLDQETWVAVDVPDEFQAIVEALSSTDSPVNSFEPTATDGTANVVESEASAGQEYLSLNESVENSADHPNEIAVAGQESTAESTPPTRIDNNKTNEHVRSTSQTLMHGGVGYHMMLSEYVDISRCLPSLSSEVVHRVVEILKLFNTRTCQLVLGAGAMQVSGLKSITSKHLALASQVISFIYAIIPDIRRVLFLKIPEVRRALLMSEVDRVAQDYKVHRDEIHTKLVQIMRERLLANLRKLPQIVEGWNGPEDNDLQLSQFAKSVTKEVTYLHRILSQTLLELDVQAIFRQVVQIFHSHITEAFSKLDVNTLKRKQTVSRCATYSWMYTKIAI</sequence>
<feature type="compositionally biased region" description="Low complexity" evidence="7">
    <location>
        <begin position="82"/>
        <end position="100"/>
    </location>
</feature>
<keyword evidence="4" id="KW-0653">Protein transport</keyword>
<dbReference type="GO" id="GO:0000938">
    <property type="term" value="C:GARP complex"/>
    <property type="evidence" value="ECO:0007669"/>
    <property type="project" value="InterPro"/>
</dbReference>
<dbReference type="Pfam" id="PF07928">
    <property type="entry name" value="Vps54"/>
    <property type="match status" value="1"/>
</dbReference>
<dbReference type="GO" id="GO:0005829">
    <property type="term" value="C:cytosol"/>
    <property type="evidence" value="ECO:0007669"/>
    <property type="project" value="GOC"/>
</dbReference>
<feature type="region of interest" description="Disordered" evidence="7">
    <location>
        <begin position="77"/>
        <end position="100"/>
    </location>
</feature>
<dbReference type="InterPro" id="IPR039745">
    <property type="entry name" value="Vps54"/>
</dbReference>
<name>A0A6V7QKZ3_ANACO</name>
<protein>
    <recommendedName>
        <fullName evidence="9">Vacuolar protein sorting-associated protein 54 C-terminal domain-containing protein</fullName>
    </recommendedName>
</protein>
<evidence type="ECO:0000256" key="6">
    <source>
        <dbReference type="ARBA" id="ARBA00023054"/>
    </source>
</evidence>
<dbReference type="Gene3D" id="6.10.250.860">
    <property type="match status" value="1"/>
</dbReference>
<evidence type="ECO:0000256" key="1">
    <source>
        <dbReference type="ARBA" id="ARBA00004601"/>
    </source>
</evidence>
<evidence type="ECO:0000313" key="10">
    <source>
        <dbReference type="EMBL" id="CAD1843793.1"/>
    </source>
</evidence>
<evidence type="ECO:0000259" key="9">
    <source>
        <dbReference type="Pfam" id="PF07928"/>
    </source>
</evidence>
<gene>
    <name evidence="10" type="ORF">CB5_LOCUS27004</name>
</gene>
<feature type="signal peptide" evidence="8">
    <location>
        <begin position="1"/>
        <end position="25"/>
    </location>
</feature>
<evidence type="ECO:0000256" key="2">
    <source>
        <dbReference type="ARBA" id="ARBA00009150"/>
    </source>
</evidence>
<evidence type="ECO:0000256" key="8">
    <source>
        <dbReference type="SAM" id="SignalP"/>
    </source>
</evidence>